<evidence type="ECO:0000256" key="2">
    <source>
        <dbReference type="ARBA" id="ARBA00022475"/>
    </source>
</evidence>
<accession>A0A9E8LSF0</accession>
<sequence>MNNFWTVLSHTYASKIRSKQFIVTTLLTLALILVMANITKIIDFFKGDGEEGNQIVVIDETNGLFADFENLVQTVNPDLQLITKDASEEELKEQVLNGEIQAYFILQLDENQLPKGTYKAESLTDYSVPSDLNNALQQLKMSVAAENLQLSSDQLTILNSPAQFDEEALGSQGKSQEELSQARGLVYVLLFVIYFAVIMYANMIAMEVATEKSSRVMEILISSTPPIIQMFAKIIGVALVGLTQLVVWLGAGYVAIKRNLDEMTGGFFSVFGFESTPLSTIIYAIVFFLLGFLLYATMAAFLGSLVSRIEDVSQVINPMVWLIIIGFILAVNGLGVPDASFVTITSYIPFFTPMIMFMRVGLLDLPFWEPILGIVIMIITIVLLAVFGARVYKGGVLMYGNTGALKNIKKALQLTKNER</sequence>
<evidence type="ECO:0000256" key="1">
    <source>
        <dbReference type="ARBA" id="ARBA00004651"/>
    </source>
</evidence>
<organism evidence="8 9">
    <name type="scientific">Fervidibacillus albus</name>
    <dbReference type="NCBI Taxonomy" id="2980026"/>
    <lineage>
        <taxon>Bacteria</taxon>
        <taxon>Bacillati</taxon>
        <taxon>Bacillota</taxon>
        <taxon>Bacilli</taxon>
        <taxon>Bacillales</taxon>
        <taxon>Bacillaceae</taxon>
        <taxon>Fervidibacillus</taxon>
    </lineage>
</organism>
<keyword evidence="3 6" id="KW-0812">Transmembrane</keyword>
<evidence type="ECO:0000256" key="3">
    <source>
        <dbReference type="ARBA" id="ARBA00022692"/>
    </source>
</evidence>
<dbReference type="GO" id="GO:0140359">
    <property type="term" value="F:ABC-type transporter activity"/>
    <property type="evidence" value="ECO:0007669"/>
    <property type="project" value="InterPro"/>
</dbReference>
<evidence type="ECO:0000256" key="4">
    <source>
        <dbReference type="ARBA" id="ARBA00022989"/>
    </source>
</evidence>
<gene>
    <name evidence="8" type="ORF">OE104_08740</name>
</gene>
<feature type="transmembrane region" description="Helical" evidence="6">
    <location>
        <begin position="184"/>
        <end position="209"/>
    </location>
</feature>
<evidence type="ECO:0000313" key="8">
    <source>
        <dbReference type="EMBL" id="WAA08723.1"/>
    </source>
</evidence>
<reference evidence="8" key="1">
    <citation type="submission" date="2022-09" db="EMBL/GenBank/DDBJ databases">
        <title>Complete Genomes of Fervidibacillus albus and Fervidibacillus halotolerans isolated from tidal flat sediments.</title>
        <authorList>
            <person name="Kwon K.K."/>
            <person name="Yang S.-H."/>
            <person name="Park M.J."/>
            <person name="Oh H.-M."/>
        </authorList>
    </citation>
    <scope>NUCLEOTIDE SEQUENCE</scope>
    <source>
        <strain evidence="8">MEBiC13591</strain>
    </source>
</reference>
<dbReference type="GO" id="GO:0005886">
    <property type="term" value="C:plasma membrane"/>
    <property type="evidence" value="ECO:0007669"/>
    <property type="project" value="UniProtKB-SubCell"/>
</dbReference>
<comment type="subcellular location">
    <subcellularLocation>
        <location evidence="1">Cell membrane</location>
        <topology evidence="1">Multi-pass membrane protein</topology>
    </subcellularLocation>
</comment>
<keyword evidence="2" id="KW-1003">Cell membrane</keyword>
<feature type="transmembrane region" description="Helical" evidence="6">
    <location>
        <begin position="315"/>
        <end position="334"/>
    </location>
</feature>
<keyword evidence="4 6" id="KW-1133">Transmembrane helix</keyword>
<evidence type="ECO:0000256" key="6">
    <source>
        <dbReference type="SAM" id="Phobius"/>
    </source>
</evidence>
<dbReference type="KEGG" id="faf:OE104_08740"/>
<feature type="domain" description="ABC-2 type transporter transmembrane" evidence="7">
    <location>
        <begin position="19"/>
        <end position="389"/>
    </location>
</feature>
<proteinExistence type="predicted"/>
<dbReference type="Pfam" id="PF12698">
    <property type="entry name" value="ABC2_membrane_3"/>
    <property type="match status" value="1"/>
</dbReference>
<dbReference type="PANTHER" id="PTHR30294">
    <property type="entry name" value="MEMBRANE COMPONENT OF ABC TRANSPORTER YHHJ-RELATED"/>
    <property type="match status" value="1"/>
</dbReference>
<keyword evidence="5 6" id="KW-0472">Membrane</keyword>
<feature type="transmembrane region" description="Helical" evidence="6">
    <location>
        <begin position="230"/>
        <end position="256"/>
    </location>
</feature>
<dbReference type="InterPro" id="IPR013525">
    <property type="entry name" value="ABC2_TM"/>
</dbReference>
<name>A0A9E8LSF0_9BACI</name>
<dbReference type="EMBL" id="CP106878">
    <property type="protein sequence ID" value="WAA08723.1"/>
    <property type="molecule type" value="Genomic_DNA"/>
</dbReference>
<protein>
    <submittedName>
        <fullName evidence="8">ABC transporter permease</fullName>
    </submittedName>
</protein>
<evidence type="ECO:0000313" key="9">
    <source>
        <dbReference type="Proteomes" id="UP001164718"/>
    </source>
</evidence>
<dbReference type="AlphaFoldDB" id="A0A9E8LSF0"/>
<dbReference type="Proteomes" id="UP001164718">
    <property type="component" value="Chromosome"/>
</dbReference>
<dbReference type="RefSeq" id="WP_275416504.1">
    <property type="nucleotide sequence ID" value="NZ_CP106878.1"/>
</dbReference>
<keyword evidence="9" id="KW-1185">Reference proteome</keyword>
<feature type="transmembrane region" description="Helical" evidence="6">
    <location>
        <begin position="370"/>
        <end position="392"/>
    </location>
</feature>
<dbReference type="PANTHER" id="PTHR30294:SF29">
    <property type="entry name" value="MULTIDRUG ABC TRANSPORTER PERMEASE YBHS-RELATED"/>
    <property type="match status" value="1"/>
</dbReference>
<evidence type="ECO:0000256" key="5">
    <source>
        <dbReference type="ARBA" id="ARBA00023136"/>
    </source>
</evidence>
<dbReference type="InterPro" id="IPR051449">
    <property type="entry name" value="ABC-2_transporter_component"/>
</dbReference>
<evidence type="ECO:0000259" key="7">
    <source>
        <dbReference type="Pfam" id="PF12698"/>
    </source>
</evidence>
<feature type="transmembrane region" description="Helical" evidence="6">
    <location>
        <begin position="281"/>
        <end position="303"/>
    </location>
</feature>
<feature type="transmembrane region" description="Helical" evidence="6">
    <location>
        <begin position="340"/>
        <end position="358"/>
    </location>
</feature>